<dbReference type="InterPro" id="IPR057373">
    <property type="entry name" value="ZNFX1"/>
</dbReference>
<feature type="domain" description="ZNFX1" evidence="5">
    <location>
        <begin position="114"/>
        <end position="232"/>
    </location>
</feature>
<organism evidence="6 7">
    <name type="scientific">Fusarium albosuccineum</name>
    <dbReference type="NCBI Taxonomy" id="1237068"/>
    <lineage>
        <taxon>Eukaryota</taxon>
        <taxon>Fungi</taxon>
        <taxon>Dikarya</taxon>
        <taxon>Ascomycota</taxon>
        <taxon>Pezizomycotina</taxon>
        <taxon>Sordariomycetes</taxon>
        <taxon>Hypocreomycetidae</taxon>
        <taxon>Hypocreales</taxon>
        <taxon>Nectriaceae</taxon>
        <taxon>Fusarium</taxon>
        <taxon>Fusarium decemcellulare species complex</taxon>
    </lineage>
</organism>
<accession>A0A8H4LE82</accession>
<dbReference type="InterPro" id="IPR027417">
    <property type="entry name" value="P-loop_NTPase"/>
</dbReference>
<dbReference type="OrthoDB" id="409395at2759"/>
<dbReference type="AlphaFoldDB" id="A0A8H4LE82"/>
<dbReference type="CDD" id="cd18808">
    <property type="entry name" value="SF1_C_Upf1"/>
    <property type="match status" value="1"/>
</dbReference>
<dbReference type="SUPFAM" id="SSF52540">
    <property type="entry name" value="P-loop containing nucleoside triphosphate hydrolases"/>
    <property type="match status" value="1"/>
</dbReference>
<dbReference type="InterPro" id="IPR041679">
    <property type="entry name" value="DNA2/NAM7-like_C"/>
</dbReference>
<keyword evidence="1" id="KW-0547">Nucleotide-binding</keyword>
<feature type="region of interest" description="Disordered" evidence="2">
    <location>
        <begin position="486"/>
        <end position="511"/>
    </location>
</feature>
<keyword evidence="1" id="KW-0378">Hydrolase</keyword>
<dbReference type="InterPro" id="IPR047187">
    <property type="entry name" value="SF1_C_Upf1"/>
</dbReference>
<evidence type="ECO:0000313" key="7">
    <source>
        <dbReference type="Proteomes" id="UP000554235"/>
    </source>
</evidence>
<gene>
    <name evidence="6" type="ORF">FALBO_6608</name>
</gene>
<dbReference type="Proteomes" id="UP000554235">
    <property type="component" value="Unassembled WGS sequence"/>
</dbReference>
<dbReference type="CDD" id="cd06008">
    <property type="entry name" value="NF-X1-zinc-finger"/>
    <property type="match status" value="1"/>
</dbReference>
<keyword evidence="1" id="KW-0347">Helicase</keyword>
<keyword evidence="1" id="KW-0067">ATP-binding</keyword>
<dbReference type="PANTHER" id="PTHR10887:SF341">
    <property type="entry name" value="NFX1-TYPE ZINC FINGER-CONTAINING PROTEIN 1"/>
    <property type="match status" value="1"/>
</dbReference>
<dbReference type="GO" id="GO:0031048">
    <property type="term" value="P:regulatory ncRNA-mediated heterochromatin formation"/>
    <property type="evidence" value="ECO:0007669"/>
    <property type="project" value="TreeGrafter"/>
</dbReference>
<name>A0A8H4LE82_9HYPO</name>
<feature type="region of interest" description="Disordered" evidence="2">
    <location>
        <begin position="1149"/>
        <end position="1176"/>
    </location>
</feature>
<feature type="region of interest" description="Disordered" evidence="2">
    <location>
        <begin position="1001"/>
        <end position="1025"/>
    </location>
</feature>
<reference evidence="6 7" key="1">
    <citation type="submission" date="2020-01" db="EMBL/GenBank/DDBJ databases">
        <title>Identification and distribution of gene clusters putatively required for synthesis of sphingolipid metabolism inhibitors in phylogenetically diverse species of the filamentous fungus Fusarium.</title>
        <authorList>
            <person name="Kim H.-S."/>
            <person name="Busman M."/>
            <person name="Brown D.W."/>
            <person name="Divon H."/>
            <person name="Uhlig S."/>
            <person name="Proctor R.H."/>
        </authorList>
    </citation>
    <scope>NUCLEOTIDE SEQUENCE [LARGE SCALE GENOMIC DNA]</scope>
    <source>
        <strain evidence="6 7">NRRL 20459</strain>
    </source>
</reference>
<dbReference type="PANTHER" id="PTHR10887">
    <property type="entry name" value="DNA2/NAM7 HELICASE FAMILY"/>
    <property type="match status" value="1"/>
</dbReference>
<evidence type="ECO:0008006" key="8">
    <source>
        <dbReference type="Google" id="ProtNLM"/>
    </source>
</evidence>
<evidence type="ECO:0000259" key="5">
    <source>
        <dbReference type="Pfam" id="PF25396"/>
    </source>
</evidence>
<feature type="domain" description="DNA2/NAM7 helicase helicase" evidence="3">
    <location>
        <begin position="290"/>
        <end position="673"/>
    </location>
</feature>
<dbReference type="GO" id="GO:0004386">
    <property type="term" value="F:helicase activity"/>
    <property type="evidence" value="ECO:0007669"/>
    <property type="project" value="InterPro"/>
</dbReference>
<keyword evidence="7" id="KW-1185">Reference proteome</keyword>
<dbReference type="Pfam" id="PF13086">
    <property type="entry name" value="AAA_11"/>
    <property type="match status" value="1"/>
</dbReference>
<feature type="domain" description="DNA2/NAM7 helicase-like C-terminal" evidence="4">
    <location>
        <begin position="685"/>
        <end position="875"/>
    </location>
</feature>
<dbReference type="InterPro" id="IPR045055">
    <property type="entry name" value="DNA2/NAM7-like"/>
</dbReference>
<sequence length="1235" mass="139189">MDNNQVIALPTPLLPIHTDAHQVYGGASTAEIIAHYVRNDHLERGQESALRAWQLQPELPEPGELMAADPPPLPHDSQTKADYLESQYRMSRFEGTELLRRAVNEFRQTPKMKEESDFFIYTQVHVQGYMFSSAGPACRISFSTERSYTKVVWSQSARLTAGTLVALSSTTDNFRQQCFVAVVAARYLLGGLEPNRDAGEDENTPPRIEIFWSNCQDAILDPSAELVMIEAKGGYFETVRHSMVGLQHAALSQSKFDKYLINGCTQDPMAAYIQEARGQTAYEPTNAKSFDASQMEAFKRMTSRELAVVQGPPGTGKTFTSVVALESHVRTLQAAYGKHEAFPPVVVAAQTNHALDQILNRCAEFKAVIARLGGRTEDEAIKPRTLFNIKKNSKISRGPLRGQSNRKAALKAIKGVLSACFPQGLISAEEFYGEELITKEQFDSLDDDEWESAELVGGNEDTSLNTMVQWLDGCIEADHTYVYRPPTNQADAPVLDDGDLDRADRQEDEEKEKLQGEYIAIKFHYTGTVPGTMSAESAWYYQAQRLLAKHSNLYLIKPPQRGMVYRYLRKRFVDKKAARFPQLLREYRAACDEIKISSWDKSVKILRNERIELLGCTTTGLTKYHGLIAALKPRILMIEEAAETREASITSALYPSLDQVVLVGDHQQLVPHVDVRELDREPYNMNVSLFERLVKLNLPYSMLRTQRRMVPAVREVVSTFYPRLEDHHTVYDPRIRPPIPGMGGRSLFWFDHGWPEVQNVNDFSYSNPNEAEIISRFVRYLVQNGTQPSEITLLTYYKGQVSQLFEMLRRDPVLSNLNPTKKWSVRTVDSFQGEENNIIILSLVRSNRPGFMSNENRAVVATSRAKCGMFIFGDSLNLMDGRSERSYETWSKVYDVFVLNNCIGNTLPVTCQKHNRVTEIGDIHGWNTIPGGGCDQKCDEKCSQNHACETTCHPVDQASMKCRKACEKTLECGHRCGLSCGDPCKCPKRCKRPTMIKLPLRGPQLSVPPRRGKTKRGGIVQGSGPSQREFTLHIDDYDAEPTSEDLMAMGYFAHISQSRQYKEKKAHRVVIPNLESGPIPLTEDSVSAKWSPEKIQRKDLELLEVSRRKQSSLCPMVVQETYRETKMGVDGSRLYAPPLYSQFTIPAPSSEMQTKADPPQSKPPETSFDDNGALSQSVPKTFPRLRGILRQLDSLPGRTADSAQGWQVQALYKWTRSVVNAIQQRATSIHSFPMR</sequence>
<evidence type="ECO:0000256" key="2">
    <source>
        <dbReference type="SAM" id="MobiDB-lite"/>
    </source>
</evidence>
<dbReference type="EMBL" id="JAADYS010000862">
    <property type="protein sequence ID" value="KAF4466523.1"/>
    <property type="molecule type" value="Genomic_DNA"/>
</dbReference>
<evidence type="ECO:0000313" key="6">
    <source>
        <dbReference type="EMBL" id="KAF4466523.1"/>
    </source>
</evidence>
<evidence type="ECO:0000259" key="4">
    <source>
        <dbReference type="Pfam" id="PF13087"/>
    </source>
</evidence>
<comment type="caution">
    <text evidence="6">The sequence shown here is derived from an EMBL/GenBank/DDBJ whole genome shotgun (WGS) entry which is preliminary data.</text>
</comment>
<dbReference type="Pfam" id="PF13087">
    <property type="entry name" value="AAA_12"/>
    <property type="match status" value="1"/>
</dbReference>
<evidence type="ECO:0000259" key="3">
    <source>
        <dbReference type="Pfam" id="PF13086"/>
    </source>
</evidence>
<dbReference type="InterPro" id="IPR041677">
    <property type="entry name" value="DNA2/NAM7_AAA_11"/>
</dbReference>
<dbReference type="Gene3D" id="3.40.50.300">
    <property type="entry name" value="P-loop containing nucleotide triphosphate hydrolases"/>
    <property type="match status" value="3"/>
</dbReference>
<protein>
    <recommendedName>
        <fullName evidence="8">Helicase</fullName>
    </recommendedName>
</protein>
<dbReference type="Pfam" id="PF25396">
    <property type="entry name" value="ZNFX1"/>
    <property type="match status" value="1"/>
</dbReference>
<proteinExistence type="predicted"/>
<evidence type="ECO:0000256" key="1">
    <source>
        <dbReference type="ARBA" id="ARBA00022806"/>
    </source>
</evidence>
<dbReference type="GO" id="GO:0031380">
    <property type="term" value="C:nuclear RNA-directed RNA polymerase complex"/>
    <property type="evidence" value="ECO:0007669"/>
    <property type="project" value="TreeGrafter"/>
</dbReference>